<keyword evidence="1" id="KW-0732">Signal</keyword>
<evidence type="ECO:0000313" key="3">
    <source>
        <dbReference type="Proteomes" id="UP001327027"/>
    </source>
</evidence>
<protein>
    <recommendedName>
        <fullName evidence="4">Secreted protein</fullName>
    </recommendedName>
</protein>
<proteinExistence type="predicted"/>
<keyword evidence="3" id="KW-1185">Reference proteome</keyword>
<dbReference type="Proteomes" id="UP001327027">
    <property type="component" value="Unassembled WGS sequence"/>
</dbReference>
<gene>
    <name evidence="2" type="ORF">U6A24_20545</name>
</gene>
<evidence type="ECO:0008006" key="4">
    <source>
        <dbReference type="Google" id="ProtNLM"/>
    </source>
</evidence>
<sequence length="95" mass="10644">MKSNRHIIASILLVLFSFMQLADLHVLDHDANDVDDCNICQLASENHSDGYIGIEIVETPCIITIPADVVRSNYEQKYFDSSINYSFLNKAPPTA</sequence>
<organism evidence="2 3">
    <name type="scientific">Aquimarina gracilis</name>
    <dbReference type="NCBI Taxonomy" id="874422"/>
    <lineage>
        <taxon>Bacteria</taxon>
        <taxon>Pseudomonadati</taxon>
        <taxon>Bacteroidota</taxon>
        <taxon>Flavobacteriia</taxon>
        <taxon>Flavobacteriales</taxon>
        <taxon>Flavobacteriaceae</taxon>
        <taxon>Aquimarina</taxon>
    </lineage>
</organism>
<dbReference type="EMBL" id="JAYKLX010000010">
    <property type="protein sequence ID" value="MEB3347879.1"/>
    <property type="molecule type" value="Genomic_DNA"/>
</dbReference>
<comment type="caution">
    <text evidence="2">The sequence shown here is derived from an EMBL/GenBank/DDBJ whole genome shotgun (WGS) entry which is preliminary data.</text>
</comment>
<reference evidence="2 3" key="1">
    <citation type="journal article" date="2013" name="Int. J. Syst. Evol. Microbiol.">
        <title>Aquimarina gracilis sp. nov., isolated from the gut microflora of a mussel, Mytilus coruscus, and emended description of Aquimarina spongiae.</title>
        <authorList>
            <person name="Park S.C."/>
            <person name="Choe H.N."/>
            <person name="Baik K.S."/>
            <person name="Seong C.N."/>
        </authorList>
    </citation>
    <scope>NUCLEOTIDE SEQUENCE [LARGE SCALE GENOMIC DNA]</scope>
    <source>
        <strain evidence="2 3">PSC32</strain>
    </source>
</reference>
<feature type="chain" id="PRO_5046237013" description="Secreted protein" evidence="1">
    <location>
        <begin position="23"/>
        <end position="95"/>
    </location>
</feature>
<accession>A0ABU6A185</accession>
<name>A0ABU6A185_9FLAO</name>
<evidence type="ECO:0000256" key="1">
    <source>
        <dbReference type="SAM" id="SignalP"/>
    </source>
</evidence>
<dbReference type="RefSeq" id="WP_324181898.1">
    <property type="nucleotide sequence ID" value="NZ_BAABAW010000011.1"/>
</dbReference>
<feature type="signal peptide" evidence="1">
    <location>
        <begin position="1"/>
        <end position="22"/>
    </location>
</feature>
<evidence type="ECO:0000313" key="2">
    <source>
        <dbReference type="EMBL" id="MEB3347879.1"/>
    </source>
</evidence>